<accession>A0A1F8C1G9</accession>
<dbReference type="GO" id="GO:0016020">
    <property type="term" value="C:membrane"/>
    <property type="evidence" value="ECO:0007669"/>
    <property type="project" value="GOC"/>
</dbReference>
<dbReference type="AlphaFoldDB" id="A0A1F8C1G9"/>
<evidence type="ECO:0000313" key="6">
    <source>
        <dbReference type="Proteomes" id="UP000178429"/>
    </source>
</evidence>
<dbReference type="GO" id="GO:0004582">
    <property type="term" value="F:dolichyl-phosphate beta-D-mannosyltransferase activity"/>
    <property type="evidence" value="ECO:0007669"/>
    <property type="project" value="InterPro"/>
</dbReference>
<proteinExistence type="inferred from homology"/>
<name>A0A1F8C1G9_9BACT</name>
<dbReference type="InterPro" id="IPR029044">
    <property type="entry name" value="Nucleotide-diphossugar_trans"/>
</dbReference>
<dbReference type="STRING" id="1802525.A2975_05230"/>
<evidence type="ECO:0000256" key="1">
    <source>
        <dbReference type="ARBA" id="ARBA00006739"/>
    </source>
</evidence>
<organism evidence="5 6">
    <name type="scientific">Candidatus Woesebacteria bacterium RIFCSPLOWO2_01_FULL_44_14</name>
    <dbReference type="NCBI Taxonomy" id="1802525"/>
    <lineage>
        <taxon>Bacteria</taxon>
        <taxon>Candidatus Woeseibacteriota</taxon>
    </lineage>
</organism>
<evidence type="ECO:0000256" key="3">
    <source>
        <dbReference type="ARBA" id="ARBA00022679"/>
    </source>
</evidence>
<reference evidence="5 6" key="1">
    <citation type="journal article" date="2016" name="Nat. Commun.">
        <title>Thousands of microbial genomes shed light on interconnected biogeochemical processes in an aquifer system.</title>
        <authorList>
            <person name="Anantharaman K."/>
            <person name="Brown C.T."/>
            <person name="Hug L.A."/>
            <person name="Sharon I."/>
            <person name="Castelle C.J."/>
            <person name="Probst A.J."/>
            <person name="Thomas B.C."/>
            <person name="Singh A."/>
            <person name="Wilkins M.J."/>
            <person name="Karaoz U."/>
            <person name="Brodie E.L."/>
            <person name="Williams K.H."/>
            <person name="Hubbard S.S."/>
            <person name="Banfield J.F."/>
        </authorList>
    </citation>
    <scope>NUCLEOTIDE SEQUENCE [LARGE SCALE GENOMIC DNA]</scope>
</reference>
<dbReference type="GO" id="GO:0009247">
    <property type="term" value="P:glycolipid biosynthetic process"/>
    <property type="evidence" value="ECO:0007669"/>
    <property type="project" value="TreeGrafter"/>
</dbReference>
<dbReference type="InterPro" id="IPR001173">
    <property type="entry name" value="Glyco_trans_2-like"/>
</dbReference>
<evidence type="ECO:0000313" key="5">
    <source>
        <dbReference type="EMBL" id="OGM69980.1"/>
    </source>
</evidence>
<dbReference type="PANTHER" id="PTHR43398:SF1">
    <property type="entry name" value="DOLICHOL-PHOSPHATE MANNOSYLTRANSFERASE SUBUNIT 1"/>
    <property type="match status" value="1"/>
</dbReference>
<protein>
    <recommendedName>
        <fullName evidence="4">Glycosyltransferase 2-like domain-containing protein</fullName>
    </recommendedName>
</protein>
<comment type="similarity">
    <text evidence="1">Belongs to the glycosyltransferase 2 family.</text>
</comment>
<dbReference type="InterPro" id="IPR039528">
    <property type="entry name" value="DPM1-like"/>
</dbReference>
<dbReference type="EMBL" id="MGHL01000007">
    <property type="protein sequence ID" value="OGM69980.1"/>
    <property type="molecule type" value="Genomic_DNA"/>
</dbReference>
<dbReference type="PANTHER" id="PTHR43398">
    <property type="entry name" value="DOLICHOL-PHOSPHATE MANNOSYLTRANSFERASE SUBUNIT 1"/>
    <property type="match status" value="1"/>
</dbReference>
<dbReference type="SUPFAM" id="SSF53448">
    <property type="entry name" value="Nucleotide-diphospho-sugar transferases"/>
    <property type="match status" value="1"/>
</dbReference>
<dbReference type="Gene3D" id="3.90.550.10">
    <property type="entry name" value="Spore Coat Polysaccharide Biosynthesis Protein SpsA, Chain A"/>
    <property type="match status" value="1"/>
</dbReference>
<evidence type="ECO:0000256" key="2">
    <source>
        <dbReference type="ARBA" id="ARBA00022676"/>
    </source>
</evidence>
<dbReference type="Proteomes" id="UP000178429">
    <property type="component" value="Unassembled WGS sequence"/>
</dbReference>
<keyword evidence="2" id="KW-0328">Glycosyltransferase</keyword>
<evidence type="ECO:0000259" key="4">
    <source>
        <dbReference type="Pfam" id="PF00535"/>
    </source>
</evidence>
<dbReference type="Pfam" id="PF00535">
    <property type="entry name" value="Glycos_transf_2"/>
    <property type="match status" value="1"/>
</dbReference>
<comment type="caution">
    <text evidence="5">The sequence shown here is derived from an EMBL/GenBank/DDBJ whole genome shotgun (WGS) entry which is preliminary data.</text>
</comment>
<gene>
    <name evidence="5" type="ORF">A2975_05230</name>
</gene>
<feature type="domain" description="Glycosyltransferase 2-like" evidence="4">
    <location>
        <begin position="5"/>
        <end position="165"/>
    </location>
</feature>
<keyword evidence="3" id="KW-0808">Transferase</keyword>
<sequence>MKVVIMIPTYNEKENITKLLRELSAQSFEILIVDDLSPDGTADVVKAFQKKHSNIHLLSHRKEGLGKAMIRGYKYALQKFNPDVIVTNEADFGFSFRHLPKMLAKIKDGYDVVVTSRHVGNGRSEGWTVSRRLNHFLANTFFAGWVAGVDAVKDRNGAMRAVRVKGVLDKLDFNRFPTRGFAFFFFQIYKLSKITDKFYEIPSVFRFRSRGESKVSFNPKYFRTYLADILEYIRLAFAIRLGYY</sequence>